<name>A0A0F9L2A3_9ZZZZ</name>
<gene>
    <name evidence="3" type="ORF">LCGC14_1263980</name>
</gene>
<evidence type="ECO:0000256" key="1">
    <source>
        <dbReference type="SAM" id="Coils"/>
    </source>
</evidence>
<reference evidence="3" key="1">
    <citation type="journal article" date="2015" name="Nature">
        <title>Complex archaea that bridge the gap between prokaryotes and eukaryotes.</title>
        <authorList>
            <person name="Spang A."/>
            <person name="Saw J.H."/>
            <person name="Jorgensen S.L."/>
            <person name="Zaremba-Niedzwiedzka K."/>
            <person name="Martijn J."/>
            <person name="Lind A.E."/>
            <person name="van Eijk R."/>
            <person name="Schleper C."/>
            <person name="Guy L."/>
            <person name="Ettema T.J."/>
        </authorList>
    </citation>
    <scope>NUCLEOTIDE SEQUENCE</scope>
</reference>
<feature type="region of interest" description="Disordered" evidence="2">
    <location>
        <begin position="464"/>
        <end position="490"/>
    </location>
</feature>
<feature type="coiled-coil region" evidence="1">
    <location>
        <begin position="5"/>
        <end position="32"/>
    </location>
</feature>
<sequence length="490" mass="54673">ARDNMARLVAKRKAIQENEDKDEDEINALIKESELLMASLTEKLEVVFRRGLAVDFVRGEDMQVSLDVGEISDYLSANWVANQMFIQQDEAPMMFPRLESEDLKTAKIFYQRKDKKDASAANVTDSDAEKYTPATQTSDGAEDEVKFIRVVELWDKRDNHIKTMIDGVNRWARLPYQPPYASTRFYPYFELALFEVDGDRHPQSLTGRLVKLQEEYSSARSNGRLARERSVPGIIFDAQKITPDDIKKIERSVTQEYVGVNPIGGDDIRKAFAEKPVGQYDPRIYDTTPSVKDMEVMAGVQEALSQGISRTKTATEANIEQTGFASRTGADRDTEEDVLTDLAQYTAELSMQALPYNYVVKIAGKLAFWPEGLPFEEVVTMVNVEIEGGTTGKPNKQAEQQSWATVMPLIRETIIVIQQAFATGNVPLAEALQELLRETLQRMDDRVNLDRFIPILAATPEGAVPIDQAGGPVTPTAKTPGQAPAGQPAQ</sequence>
<keyword evidence="1" id="KW-0175">Coiled coil</keyword>
<evidence type="ECO:0008006" key="4">
    <source>
        <dbReference type="Google" id="ProtNLM"/>
    </source>
</evidence>
<accession>A0A0F9L2A3</accession>
<protein>
    <recommendedName>
        <fullName evidence="4">Portal protein</fullName>
    </recommendedName>
</protein>
<feature type="non-terminal residue" evidence="3">
    <location>
        <position position="1"/>
    </location>
</feature>
<organism evidence="3">
    <name type="scientific">marine sediment metagenome</name>
    <dbReference type="NCBI Taxonomy" id="412755"/>
    <lineage>
        <taxon>unclassified sequences</taxon>
        <taxon>metagenomes</taxon>
        <taxon>ecological metagenomes</taxon>
    </lineage>
</organism>
<evidence type="ECO:0000256" key="2">
    <source>
        <dbReference type="SAM" id="MobiDB-lite"/>
    </source>
</evidence>
<evidence type="ECO:0000313" key="3">
    <source>
        <dbReference type="EMBL" id="KKM87923.1"/>
    </source>
</evidence>
<proteinExistence type="predicted"/>
<dbReference type="EMBL" id="LAZR01007031">
    <property type="protein sequence ID" value="KKM87923.1"/>
    <property type="molecule type" value="Genomic_DNA"/>
</dbReference>
<dbReference type="AlphaFoldDB" id="A0A0F9L2A3"/>
<comment type="caution">
    <text evidence="3">The sequence shown here is derived from an EMBL/GenBank/DDBJ whole genome shotgun (WGS) entry which is preliminary data.</text>
</comment>